<evidence type="ECO:0000313" key="3">
    <source>
        <dbReference type="RefSeq" id="XP_056691178.1"/>
    </source>
</evidence>
<feature type="region of interest" description="Disordered" evidence="1">
    <location>
        <begin position="1"/>
        <end position="44"/>
    </location>
</feature>
<keyword evidence="2" id="KW-1185">Reference proteome</keyword>
<dbReference type="GeneID" id="130466322"/>
<protein>
    <submittedName>
        <fullName evidence="3">Uncharacterized protein</fullName>
    </submittedName>
</protein>
<organism evidence="2 3">
    <name type="scientific">Spinacia oleracea</name>
    <name type="common">Spinach</name>
    <dbReference type="NCBI Taxonomy" id="3562"/>
    <lineage>
        <taxon>Eukaryota</taxon>
        <taxon>Viridiplantae</taxon>
        <taxon>Streptophyta</taxon>
        <taxon>Embryophyta</taxon>
        <taxon>Tracheophyta</taxon>
        <taxon>Spermatophyta</taxon>
        <taxon>Magnoliopsida</taxon>
        <taxon>eudicotyledons</taxon>
        <taxon>Gunneridae</taxon>
        <taxon>Pentapetalae</taxon>
        <taxon>Caryophyllales</taxon>
        <taxon>Chenopodiaceae</taxon>
        <taxon>Chenopodioideae</taxon>
        <taxon>Anserineae</taxon>
        <taxon>Spinacia</taxon>
    </lineage>
</organism>
<evidence type="ECO:0000256" key="1">
    <source>
        <dbReference type="SAM" id="MobiDB-lite"/>
    </source>
</evidence>
<evidence type="ECO:0000313" key="2">
    <source>
        <dbReference type="Proteomes" id="UP000813463"/>
    </source>
</evidence>
<proteinExistence type="predicted"/>
<dbReference type="Proteomes" id="UP000813463">
    <property type="component" value="Chromosome 1"/>
</dbReference>
<feature type="compositionally biased region" description="Polar residues" evidence="1">
    <location>
        <begin position="30"/>
        <end position="41"/>
    </location>
</feature>
<name>A0ABM3R6C8_SPIOL</name>
<gene>
    <name evidence="3" type="primary">LOC130466322</name>
</gene>
<accession>A0ABM3R6C8</accession>
<reference evidence="3" key="2">
    <citation type="submission" date="2025-08" db="UniProtKB">
        <authorList>
            <consortium name="RefSeq"/>
        </authorList>
    </citation>
    <scope>IDENTIFICATION</scope>
    <source>
        <tissue evidence="3">Leaf</tissue>
    </source>
</reference>
<dbReference type="RefSeq" id="XP_056691178.1">
    <property type="nucleotide sequence ID" value="XM_056835200.1"/>
</dbReference>
<sequence length="184" mass="20389">MQTVMARIKKTTYSTRLHPRDRALMPPFEGNSSSEPTQDSSFADIFREIDDYADHGEERAASSSERTLGDEARQGVCANPEEVLAPPLAQIRRGVQEEANLLPSKIHPDQGCMRWLDKHDADYRDGLCIGEGYELRVPTDMESTVSLLADGEFPVYAAAIKLGMRFPPHLVLVDVLDGFNIGVA</sequence>
<reference evidence="2" key="1">
    <citation type="journal article" date="2021" name="Nat. Commun.">
        <title>Genomic analyses provide insights into spinach domestication and the genetic basis of agronomic traits.</title>
        <authorList>
            <person name="Cai X."/>
            <person name="Sun X."/>
            <person name="Xu C."/>
            <person name="Sun H."/>
            <person name="Wang X."/>
            <person name="Ge C."/>
            <person name="Zhang Z."/>
            <person name="Wang Q."/>
            <person name="Fei Z."/>
            <person name="Jiao C."/>
            <person name="Wang Q."/>
        </authorList>
    </citation>
    <scope>NUCLEOTIDE SEQUENCE [LARGE SCALE GENOMIC DNA]</scope>
    <source>
        <strain evidence="2">cv. Varoflay</strain>
    </source>
</reference>